<sequence>MSSTDEKNGFINSKYLNAATAVLVVFAVLLVCVLMYNPGLLGIQSASAHPDYEDEIFDQSMITSISIDISDEDWVDILANPTAEEFHRCNVTINGQTFYSVGIRTKGMTSLSQVASSDSDRYSFKIKADKYVDGQTFFGLEEFVVNNMYQDPTYMKEYLSYDMMSYIGVPTPLYNFAEISINGEYWGLYLAIEAVEEDFAMRVYGSSFGQLYKPESMGNMGGGGGNAGGERPDFTGGEMQMFEGMPDRTQNMQNFGGFEDFDESVFEAAAATAGVGGAGGENARQNPFGDGADNAVFDGTAVEAGNTRPDFVGGNGGGPGGFGGTGGGADLVYTDDEISSYSQIFDNAVFGNAKNSDFRRVITALKYLNAGEELETYVDVDNTLRYFAANTMLVNLDSYVSNLKHNYYLYEKNGQITILPWDFNLAFGAFQGGSASTTVNFPIDTPVSGVSLEDRPLIGVLLAEDEYMELYHSYLQEIVDGYFNSGHYDAKITELDLLINQSIQNDPTAFYEYEEYLKAVEALRLLGELRAESVQGQLSGTIPSTDSAQSADPDALLDSSALNINDLGGMGNMGRADGDNSRRGPTQNAVTAVSVNTTVPIQIDRGSSDSESNPAEPIPA</sequence>
<evidence type="ECO:0000256" key="1">
    <source>
        <dbReference type="SAM" id="MobiDB-lite"/>
    </source>
</evidence>
<evidence type="ECO:0000256" key="2">
    <source>
        <dbReference type="SAM" id="Phobius"/>
    </source>
</evidence>
<protein>
    <recommendedName>
        <fullName evidence="5">Spore coat protein CotH</fullName>
    </recommendedName>
</protein>
<dbReference type="GeneID" id="85197333"/>
<evidence type="ECO:0000313" key="3">
    <source>
        <dbReference type="EMBL" id="WNY28666.1"/>
    </source>
</evidence>
<feature type="region of interest" description="Disordered" evidence="1">
    <location>
        <begin position="600"/>
        <end position="620"/>
    </location>
</feature>
<keyword evidence="2" id="KW-0812">Transmembrane</keyword>
<keyword evidence="2" id="KW-1133">Transmembrane helix</keyword>
<dbReference type="PANTHER" id="PTHR40050">
    <property type="entry name" value="INNER SPORE COAT PROTEIN H"/>
    <property type="match status" value="1"/>
</dbReference>
<keyword evidence="2" id="KW-0472">Membrane</keyword>
<feature type="transmembrane region" description="Helical" evidence="2">
    <location>
        <begin position="15"/>
        <end position="36"/>
    </location>
</feature>
<name>A0AA96VI39_9EURY</name>
<dbReference type="InterPro" id="IPR014867">
    <property type="entry name" value="Spore_coat_CotH_CotH2/3/7"/>
</dbReference>
<dbReference type="PANTHER" id="PTHR40050:SF1">
    <property type="entry name" value="INNER SPORE COAT PROTEIN H"/>
    <property type="match status" value="1"/>
</dbReference>
<evidence type="ECO:0000313" key="4">
    <source>
        <dbReference type="Proteomes" id="UP001302662"/>
    </source>
</evidence>
<dbReference type="AlphaFoldDB" id="A0AA96VI39"/>
<dbReference type="Proteomes" id="UP001302662">
    <property type="component" value="Chromosome"/>
</dbReference>
<gene>
    <name evidence="3" type="ORF">MmiEs2_08690</name>
</gene>
<organism evidence="3 4">
    <name type="scientific">Methanimicrococcus stummii</name>
    <dbReference type="NCBI Taxonomy" id="3028294"/>
    <lineage>
        <taxon>Archaea</taxon>
        <taxon>Methanobacteriati</taxon>
        <taxon>Methanobacteriota</taxon>
        <taxon>Stenosarchaea group</taxon>
        <taxon>Methanomicrobia</taxon>
        <taxon>Methanosarcinales</taxon>
        <taxon>Methanosarcinaceae</taxon>
        <taxon>Methanimicrococcus</taxon>
    </lineage>
</organism>
<proteinExistence type="predicted"/>
<dbReference type="KEGG" id="mees:MmiEs2_08690"/>
<reference evidence="3 4" key="1">
    <citation type="submission" date="2023-07" db="EMBL/GenBank/DDBJ databases">
        <title>Closed genome sequence of Methanimicrococcus sp. Es2.</title>
        <authorList>
            <person name="Protasov E."/>
            <person name="Platt K."/>
            <person name="Reeh H."/>
            <person name="Poehlein A."/>
            <person name="Daniel R."/>
            <person name="Brune A."/>
        </authorList>
    </citation>
    <scope>NUCLEOTIDE SEQUENCE [LARGE SCALE GENOMIC DNA]</scope>
    <source>
        <strain evidence="3 4">Es2</strain>
    </source>
</reference>
<dbReference type="RefSeq" id="WP_316560203.1">
    <property type="nucleotide sequence ID" value="NZ_CP131062.1"/>
</dbReference>
<keyword evidence="4" id="KW-1185">Reference proteome</keyword>
<accession>A0AA96VI39</accession>
<evidence type="ECO:0008006" key="5">
    <source>
        <dbReference type="Google" id="ProtNLM"/>
    </source>
</evidence>
<dbReference type="EMBL" id="CP131062">
    <property type="protein sequence ID" value="WNY28666.1"/>
    <property type="molecule type" value="Genomic_DNA"/>
</dbReference>
<dbReference type="Pfam" id="PF08757">
    <property type="entry name" value="CotH"/>
    <property type="match status" value="2"/>
</dbReference>